<dbReference type="CDD" id="cd12148">
    <property type="entry name" value="fungal_TF_MHR"/>
    <property type="match status" value="1"/>
</dbReference>
<dbReference type="InterPro" id="IPR050815">
    <property type="entry name" value="TF_fung"/>
</dbReference>
<dbReference type="GO" id="GO:0006351">
    <property type="term" value="P:DNA-templated transcription"/>
    <property type="evidence" value="ECO:0007669"/>
    <property type="project" value="InterPro"/>
</dbReference>
<keyword evidence="4" id="KW-0804">Transcription</keyword>
<feature type="compositionally biased region" description="Low complexity" evidence="6">
    <location>
        <begin position="1"/>
        <end position="13"/>
    </location>
</feature>
<dbReference type="RefSeq" id="XP_024726009.1">
    <property type="nucleotide sequence ID" value="XM_024863515.1"/>
</dbReference>
<dbReference type="Gene3D" id="4.10.240.10">
    <property type="entry name" value="Zn(2)-C6 fungal-type DNA-binding domain"/>
    <property type="match status" value="1"/>
</dbReference>
<dbReference type="PANTHER" id="PTHR47338:SF5">
    <property type="entry name" value="ZN(II)2CYS6 TRANSCRIPTION FACTOR (EUROFUNG)"/>
    <property type="match status" value="1"/>
</dbReference>
<comment type="subcellular location">
    <subcellularLocation>
        <location evidence="1">Nucleus</location>
    </subcellularLocation>
</comment>
<dbReference type="GO" id="GO:0008270">
    <property type="term" value="F:zinc ion binding"/>
    <property type="evidence" value="ECO:0007669"/>
    <property type="project" value="InterPro"/>
</dbReference>
<evidence type="ECO:0000259" key="7">
    <source>
        <dbReference type="PROSITE" id="PS50048"/>
    </source>
</evidence>
<organism evidence="8 9">
    <name type="scientific">Amorphotheca resinae ATCC 22711</name>
    <dbReference type="NCBI Taxonomy" id="857342"/>
    <lineage>
        <taxon>Eukaryota</taxon>
        <taxon>Fungi</taxon>
        <taxon>Dikarya</taxon>
        <taxon>Ascomycota</taxon>
        <taxon>Pezizomycotina</taxon>
        <taxon>Leotiomycetes</taxon>
        <taxon>Helotiales</taxon>
        <taxon>Amorphothecaceae</taxon>
        <taxon>Amorphotheca</taxon>
    </lineage>
</organism>
<dbReference type="SMART" id="SM00066">
    <property type="entry name" value="GAL4"/>
    <property type="match status" value="1"/>
</dbReference>
<dbReference type="Pfam" id="PF00172">
    <property type="entry name" value="Zn_clus"/>
    <property type="match status" value="1"/>
</dbReference>
<dbReference type="GO" id="GO:0000981">
    <property type="term" value="F:DNA-binding transcription factor activity, RNA polymerase II-specific"/>
    <property type="evidence" value="ECO:0007669"/>
    <property type="project" value="InterPro"/>
</dbReference>
<evidence type="ECO:0000256" key="2">
    <source>
        <dbReference type="ARBA" id="ARBA00022723"/>
    </source>
</evidence>
<evidence type="ECO:0000256" key="3">
    <source>
        <dbReference type="ARBA" id="ARBA00023015"/>
    </source>
</evidence>
<keyword evidence="3" id="KW-0805">Transcription regulation</keyword>
<name>A0A2T3BGK2_AMORE</name>
<dbReference type="EMBL" id="KZ679006">
    <property type="protein sequence ID" value="PSS28484.1"/>
    <property type="molecule type" value="Genomic_DNA"/>
</dbReference>
<keyword evidence="5" id="KW-0539">Nucleus</keyword>
<dbReference type="Pfam" id="PF04082">
    <property type="entry name" value="Fungal_trans"/>
    <property type="match status" value="1"/>
</dbReference>
<dbReference type="PANTHER" id="PTHR47338">
    <property type="entry name" value="ZN(II)2CYS6 TRANSCRIPTION FACTOR (EUROFUNG)-RELATED"/>
    <property type="match status" value="1"/>
</dbReference>
<sequence length="608" mass="68969">MASFLDGFSWDPSPDFPDFPDPLETPEITIATTPTNQTPTDHSCTSHGMEISETRSLIAPVKFQVCTSCRRKKRKCSQERPSCLLCRENGWTCEYRHLKKKPGPAKGSARLRAPVLQELPKNGLAIALTAGAKRELTNLFFTYVQPAYPMFCRHTFDQDLEDGKVPDRLLNAMFAVSSRFSPPSEISILLGSSSTTLWDSFARLAEHQKSYHENQNEPISLNDVKTEALLTLYEYTNFPGRKAWMMVGNLVRAALAMGLHLIDSGRERDPSFSDLQLEECRFVWWTVWKLDSAINTLAGSPFGIDSHCIGTALVSTSIADFTAGIVIESSKQYLSMDSERPWKSAQQLVMSANDDGLGMYLLAVSHLRDGSRLRQRLYINPTPQLVNQLTILRNALSCMRLSLPVWYFEPERQSSFETPYKHRTRLETLLIFYAFQIELFLPLPNAVSSSTEDGLANWKKCISTSEDIAAIFHHWKPVYFAEADPFISTIIWFTISILMIHTMSIYGHYDEAPDVRFINALQLLSLALENFAKHWHISRLLLDSVKNLKIWAWLRLDFSDIQCILMQLRVPMDPLKQEPGSFDMCQIVGRVNSGVEGIDRCTIDLGMI</sequence>
<keyword evidence="2" id="KW-0479">Metal-binding</keyword>
<protein>
    <recommendedName>
        <fullName evidence="7">Zn(2)-C6 fungal-type domain-containing protein</fullName>
    </recommendedName>
</protein>
<dbReference type="AlphaFoldDB" id="A0A2T3BGK2"/>
<feature type="compositionally biased region" description="Low complexity" evidence="6">
    <location>
        <begin position="25"/>
        <end position="40"/>
    </location>
</feature>
<dbReference type="InterPro" id="IPR007219">
    <property type="entry name" value="XnlR_reg_dom"/>
</dbReference>
<dbReference type="STRING" id="857342.A0A2T3BGK2"/>
<dbReference type="Proteomes" id="UP000241818">
    <property type="component" value="Unassembled WGS sequence"/>
</dbReference>
<dbReference type="InterPro" id="IPR036864">
    <property type="entry name" value="Zn2-C6_fun-type_DNA-bd_sf"/>
</dbReference>
<gene>
    <name evidence="8" type="ORF">M430DRAFT_167535</name>
</gene>
<dbReference type="OrthoDB" id="3362851at2759"/>
<proteinExistence type="predicted"/>
<keyword evidence="9" id="KW-1185">Reference proteome</keyword>
<evidence type="ECO:0000256" key="1">
    <source>
        <dbReference type="ARBA" id="ARBA00004123"/>
    </source>
</evidence>
<evidence type="ECO:0000313" key="9">
    <source>
        <dbReference type="Proteomes" id="UP000241818"/>
    </source>
</evidence>
<dbReference type="CDD" id="cd00067">
    <property type="entry name" value="GAL4"/>
    <property type="match status" value="1"/>
</dbReference>
<evidence type="ECO:0000256" key="4">
    <source>
        <dbReference type="ARBA" id="ARBA00023163"/>
    </source>
</evidence>
<dbReference type="GO" id="GO:0005634">
    <property type="term" value="C:nucleus"/>
    <property type="evidence" value="ECO:0007669"/>
    <property type="project" value="UniProtKB-SubCell"/>
</dbReference>
<dbReference type="SUPFAM" id="SSF57701">
    <property type="entry name" value="Zn2/Cys6 DNA-binding domain"/>
    <property type="match status" value="1"/>
</dbReference>
<accession>A0A2T3BGK2</accession>
<reference evidence="8 9" key="1">
    <citation type="journal article" date="2018" name="New Phytol.">
        <title>Comparative genomics and transcriptomics depict ericoid mycorrhizal fungi as versatile saprotrophs and plant mutualists.</title>
        <authorList>
            <person name="Martino E."/>
            <person name="Morin E."/>
            <person name="Grelet G.A."/>
            <person name="Kuo A."/>
            <person name="Kohler A."/>
            <person name="Daghino S."/>
            <person name="Barry K.W."/>
            <person name="Cichocki N."/>
            <person name="Clum A."/>
            <person name="Dockter R.B."/>
            <person name="Hainaut M."/>
            <person name="Kuo R.C."/>
            <person name="LaButti K."/>
            <person name="Lindahl B.D."/>
            <person name="Lindquist E.A."/>
            <person name="Lipzen A."/>
            <person name="Khouja H.R."/>
            <person name="Magnuson J."/>
            <person name="Murat C."/>
            <person name="Ohm R.A."/>
            <person name="Singer S.W."/>
            <person name="Spatafora J.W."/>
            <person name="Wang M."/>
            <person name="Veneault-Fourrey C."/>
            <person name="Henrissat B."/>
            <person name="Grigoriev I.V."/>
            <person name="Martin F.M."/>
            <person name="Perotto S."/>
        </authorList>
    </citation>
    <scope>NUCLEOTIDE SEQUENCE [LARGE SCALE GENOMIC DNA]</scope>
    <source>
        <strain evidence="8 9">ATCC 22711</strain>
    </source>
</reference>
<dbReference type="GeneID" id="36571596"/>
<evidence type="ECO:0000313" key="8">
    <source>
        <dbReference type="EMBL" id="PSS28484.1"/>
    </source>
</evidence>
<feature type="domain" description="Zn(2)-C6 fungal-type" evidence="7">
    <location>
        <begin position="65"/>
        <end position="95"/>
    </location>
</feature>
<dbReference type="InParanoid" id="A0A2T3BGK2"/>
<dbReference type="GO" id="GO:0003677">
    <property type="term" value="F:DNA binding"/>
    <property type="evidence" value="ECO:0007669"/>
    <property type="project" value="InterPro"/>
</dbReference>
<dbReference type="InterPro" id="IPR001138">
    <property type="entry name" value="Zn2Cys6_DnaBD"/>
</dbReference>
<evidence type="ECO:0000256" key="5">
    <source>
        <dbReference type="ARBA" id="ARBA00023242"/>
    </source>
</evidence>
<dbReference type="PROSITE" id="PS50048">
    <property type="entry name" value="ZN2_CY6_FUNGAL_2"/>
    <property type="match status" value="1"/>
</dbReference>
<dbReference type="SMART" id="SM00906">
    <property type="entry name" value="Fungal_trans"/>
    <property type="match status" value="1"/>
</dbReference>
<evidence type="ECO:0000256" key="6">
    <source>
        <dbReference type="SAM" id="MobiDB-lite"/>
    </source>
</evidence>
<feature type="region of interest" description="Disordered" evidence="6">
    <location>
        <begin position="1"/>
        <end position="47"/>
    </location>
</feature>